<reference evidence="13 14" key="1">
    <citation type="submission" date="2022-02" db="EMBL/GenBank/DDBJ databases">
        <title>Paenibacillus sp. MBLB1776 Whole Genome Shotgun Sequencing.</title>
        <authorList>
            <person name="Hwang C.Y."/>
            <person name="Cho E.-S."/>
            <person name="Seo M.-J."/>
        </authorList>
    </citation>
    <scope>NUCLEOTIDE SEQUENCE [LARGE SCALE GENOMIC DNA]</scope>
    <source>
        <strain evidence="13 14">MBLB1776</strain>
    </source>
</reference>
<dbReference type="Gene3D" id="3.40.50.300">
    <property type="entry name" value="P-loop containing nucleotide triphosphate hydrolases"/>
    <property type="match status" value="1"/>
</dbReference>
<evidence type="ECO:0000256" key="5">
    <source>
        <dbReference type="ARBA" id="ARBA00022741"/>
    </source>
</evidence>
<gene>
    <name evidence="13" type="ORF">MJA45_23715</name>
</gene>
<feature type="compositionally biased region" description="Basic and acidic residues" evidence="9">
    <location>
        <begin position="583"/>
        <end position="606"/>
    </location>
</feature>
<dbReference type="AlphaFoldDB" id="A0AA96LCG6"/>
<dbReference type="InterPro" id="IPR011527">
    <property type="entry name" value="ABC1_TM_dom"/>
</dbReference>
<feature type="transmembrane region" description="Helical" evidence="10">
    <location>
        <begin position="71"/>
        <end position="90"/>
    </location>
</feature>
<evidence type="ECO:0000259" key="12">
    <source>
        <dbReference type="PROSITE" id="PS50929"/>
    </source>
</evidence>
<keyword evidence="4 10" id="KW-0812">Transmembrane</keyword>
<dbReference type="GO" id="GO:0015421">
    <property type="term" value="F:ABC-type oligopeptide transporter activity"/>
    <property type="evidence" value="ECO:0007669"/>
    <property type="project" value="TreeGrafter"/>
</dbReference>
<evidence type="ECO:0000256" key="6">
    <source>
        <dbReference type="ARBA" id="ARBA00022840"/>
    </source>
</evidence>
<sequence length="623" mass="68271">MPEPQTNASPRPGGRVFLALIRDTKPRMGQLAAALAMSILTTLASLLIPLLTKTIIDQGSLTSLKPSQMAMVVGAFVLQAVGGAVSVYLLNRLGQQLVASLRERLWSKLLALPVSYYDEHETGETISRMTNDTAVVKNLITEHLSGFVTGIISIIGSISILFYMDWKMTLVLLVVVPFAALVLMPLGRQMYRVSVGLQKETAGFTSVLSRVLSEIRLVKSSNAEPVEHTNGRSGIDTLFRYGLKEARIQALIMPVMALVITSLMVLVIGYGGWRVSTGTLSAGKLAAFLLYLFQIVIPFGQLTQFFTQWQKAVGATQTILETLQADGEDRTAGRAVRNAHQPIAVDRVSFSYGEEPVLKEVSFTMQPGKVTAIVGPSGSGKTTLFSLMERFYTPKGGEIRLGEDPVKDYSLESWRSRIGYVSQESPLVSGTIRDNLCYGLGREVPDGELEKAARMAYADGFIREFPDGYETEVGERGIKLSGGQRQRLAIARALLRNPDILMLDEATSSLDSQSEQYVQQALANLMKGRTTLVIAHRLSTVIDADQIVFLDKGVVTGIGTHAELYRTHDMYRQFADHQLRMPGDREQGQERGQEPAHEHKLERDAGSVRVSVPAPGRVRNAGS</sequence>
<dbReference type="SUPFAM" id="SSF90123">
    <property type="entry name" value="ABC transporter transmembrane region"/>
    <property type="match status" value="1"/>
</dbReference>
<feature type="transmembrane region" description="Helical" evidence="10">
    <location>
        <begin position="250"/>
        <end position="273"/>
    </location>
</feature>
<dbReference type="GO" id="GO:0005886">
    <property type="term" value="C:plasma membrane"/>
    <property type="evidence" value="ECO:0007669"/>
    <property type="project" value="UniProtKB-SubCell"/>
</dbReference>
<keyword evidence="6 13" id="KW-0067">ATP-binding</keyword>
<evidence type="ECO:0000259" key="11">
    <source>
        <dbReference type="PROSITE" id="PS50893"/>
    </source>
</evidence>
<name>A0AA96LCG6_9BACL</name>
<feature type="transmembrane region" description="Helical" evidence="10">
    <location>
        <begin position="31"/>
        <end position="51"/>
    </location>
</feature>
<dbReference type="EMBL" id="CP130318">
    <property type="protein sequence ID" value="WNQ10594.1"/>
    <property type="molecule type" value="Genomic_DNA"/>
</dbReference>
<feature type="transmembrane region" description="Helical" evidence="10">
    <location>
        <begin position="170"/>
        <end position="187"/>
    </location>
</feature>
<organism evidence="13 14">
    <name type="scientific">Paenibacillus aurantius</name>
    <dbReference type="NCBI Taxonomy" id="2918900"/>
    <lineage>
        <taxon>Bacteria</taxon>
        <taxon>Bacillati</taxon>
        <taxon>Bacillota</taxon>
        <taxon>Bacilli</taxon>
        <taxon>Bacillales</taxon>
        <taxon>Paenibacillaceae</taxon>
        <taxon>Paenibacillus</taxon>
    </lineage>
</organism>
<dbReference type="PROSITE" id="PS50929">
    <property type="entry name" value="ABC_TM1F"/>
    <property type="match status" value="1"/>
</dbReference>
<dbReference type="Pfam" id="PF00005">
    <property type="entry name" value="ABC_tran"/>
    <property type="match status" value="1"/>
</dbReference>
<feature type="domain" description="ABC transmembrane type-1" evidence="12">
    <location>
        <begin position="32"/>
        <end position="311"/>
    </location>
</feature>
<dbReference type="GO" id="GO:0005524">
    <property type="term" value="F:ATP binding"/>
    <property type="evidence" value="ECO:0007669"/>
    <property type="project" value="UniProtKB-KW"/>
</dbReference>
<dbReference type="PROSITE" id="PS50893">
    <property type="entry name" value="ABC_TRANSPORTER_2"/>
    <property type="match status" value="1"/>
</dbReference>
<dbReference type="FunFam" id="1.20.1560.10:FF:000011">
    <property type="entry name" value="Multidrug ABC transporter ATP-binding protein"/>
    <property type="match status" value="1"/>
</dbReference>
<dbReference type="InterPro" id="IPR003439">
    <property type="entry name" value="ABC_transporter-like_ATP-bd"/>
</dbReference>
<dbReference type="InterPro" id="IPR036640">
    <property type="entry name" value="ABC1_TM_sf"/>
</dbReference>
<proteinExistence type="predicted"/>
<dbReference type="InterPro" id="IPR003593">
    <property type="entry name" value="AAA+_ATPase"/>
</dbReference>
<comment type="subcellular location">
    <subcellularLocation>
        <location evidence="1">Cell membrane</location>
        <topology evidence="1">Multi-pass membrane protein</topology>
    </subcellularLocation>
</comment>
<keyword evidence="3" id="KW-1003">Cell membrane</keyword>
<evidence type="ECO:0000256" key="4">
    <source>
        <dbReference type="ARBA" id="ARBA00022692"/>
    </source>
</evidence>
<dbReference type="Gene3D" id="1.20.1560.10">
    <property type="entry name" value="ABC transporter type 1, transmembrane domain"/>
    <property type="match status" value="1"/>
</dbReference>
<evidence type="ECO:0000313" key="14">
    <source>
        <dbReference type="Proteomes" id="UP001305702"/>
    </source>
</evidence>
<keyword evidence="8 10" id="KW-0472">Membrane</keyword>
<dbReference type="GO" id="GO:0016887">
    <property type="term" value="F:ATP hydrolysis activity"/>
    <property type="evidence" value="ECO:0007669"/>
    <property type="project" value="InterPro"/>
</dbReference>
<evidence type="ECO:0000256" key="10">
    <source>
        <dbReference type="SAM" id="Phobius"/>
    </source>
</evidence>
<dbReference type="InterPro" id="IPR039421">
    <property type="entry name" value="Type_1_exporter"/>
</dbReference>
<accession>A0AA96LCG6</accession>
<dbReference type="PANTHER" id="PTHR43394">
    <property type="entry name" value="ATP-DEPENDENT PERMEASE MDL1, MITOCHONDRIAL"/>
    <property type="match status" value="1"/>
</dbReference>
<keyword evidence="2" id="KW-0813">Transport</keyword>
<dbReference type="InterPro" id="IPR017871">
    <property type="entry name" value="ABC_transporter-like_CS"/>
</dbReference>
<evidence type="ECO:0000256" key="1">
    <source>
        <dbReference type="ARBA" id="ARBA00004651"/>
    </source>
</evidence>
<dbReference type="PROSITE" id="PS00211">
    <property type="entry name" value="ABC_TRANSPORTER_1"/>
    <property type="match status" value="1"/>
</dbReference>
<feature type="region of interest" description="Disordered" evidence="9">
    <location>
        <begin position="583"/>
        <end position="623"/>
    </location>
</feature>
<dbReference type="Pfam" id="PF00664">
    <property type="entry name" value="ABC_membrane"/>
    <property type="match status" value="1"/>
</dbReference>
<evidence type="ECO:0000256" key="3">
    <source>
        <dbReference type="ARBA" id="ARBA00022475"/>
    </source>
</evidence>
<feature type="transmembrane region" description="Helical" evidence="10">
    <location>
        <begin position="285"/>
        <end position="302"/>
    </location>
</feature>
<dbReference type="PANTHER" id="PTHR43394:SF1">
    <property type="entry name" value="ATP-BINDING CASSETTE SUB-FAMILY B MEMBER 10, MITOCHONDRIAL"/>
    <property type="match status" value="1"/>
</dbReference>
<dbReference type="SMART" id="SM00382">
    <property type="entry name" value="AAA"/>
    <property type="match status" value="1"/>
</dbReference>
<dbReference type="InterPro" id="IPR027417">
    <property type="entry name" value="P-loop_NTPase"/>
</dbReference>
<evidence type="ECO:0000256" key="8">
    <source>
        <dbReference type="ARBA" id="ARBA00023136"/>
    </source>
</evidence>
<evidence type="ECO:0000313" key="13">
    <source>
        <dbReference type="EMBL" id="WNQ10594.1"/>
    </source>
</evidence>
<evidence type="ECO:0000256" key="9">
    <source>
        <dbReference type="SAM" id="MobiDB-lite"/>
    </source>
</evidence>
<dbReference type="FunFam" id="3.40.50.300:FF:000221">
    <property type="entry name" value="Multidrug ABC transporter ATP-binding protein"/>
    <property type="match status" value="1"/>
</dbReference>
<dbReference type="SUPFAM" id="SSF52540">
    <property type="entry name" value="P-loop containing nucleoside triphosphate hydrolases"/>
    <property type="match status" value="1"/>
</dbReference>
<dbReference type="Proteomes" id="UP001305702">
    <property type="component" value="Chromosome"/>
</dbReference>
<evidence type="ECO:0000256" key="2">
    <source>
        <dbReference type="ARBA" id="ARBA00022448"/>
    </source>
</evidence>
<dbReference type="CDD" id="cd18551">
    <property type="entry name" value="ABC_6TM_LmrA_like"/>
    <property type="match status" value="1"/>
</dbReference>
<dbReference type="RefSeq" id="WP_315604368.1">
    <property type="nucleotide sequence ID" value="NZ_CP130318.1"/>
</dbReference>
<keyword evidence="14" id="KW-1185">Reference proteome</keyword>
<feature type="domain" description="ABC transporter" evidence="11">
    <location>
        <begin position="343"/>
        <end position="577"/>
    </location>
</feature>
<protein>
    <submittedName>
        <fullName evidence="13">ABC transporter ATP-binding protein</fullName>
    </submittedName>
</protein>
<feature type="transmembrane region" description="Helical" evidence="10">
    <location>
        <begin position="144"/>
        <end position="164"/>
    </location>
</feature>
<evidence type="ECO:0000256" key="7">
    <source>
        <dbReference type="ARBA" id="ARBA00022989"/>
    </source>
</evidence>
<dbReference type="KEGG" id="paun:MJA45_23715"/>
<keyword evidence="5" id="KW-0547">Nucleotide-binding</keyword>
<keyword evidence="7 10" id="KW-1133">Transmembrane helix</keyword>